<keyword evidence="3" id="KW-1185">Reference proteome</keyword>
<evidence type="ECO:0000259" key="1">
    <source>
        <dbReference type="Pfam" id="PF01936"/>
    </source>
</evidence>
<dbReference type="Pfam" id="PF01936">
    <property type="entry name" value="NYN"/>
    <property type="match status" value="1"/>
</dbReference>
<dbReference type="PANTHER" id="PTHR35811:SF1">
    <property type="entry name" value="HTH OST-TYPE DOMAIN-CONTAINING PROTEIN"/>
    <property type="match status" value="1"/>
</dbReference>
<comment type="caution">
    <text evidence="2">The sequence shown here is derived from an EMBL/GenBank/DDBJ whole genome shotgun (WGS) entry which is preliminary data.</text>
</comment>
<dbReference type="EMBL" id="JAFREP010000032">
    <property type="protein sequence ID" value="MBO1322174.1"/>
    <property type="molecule type" value="Genomic_DNA"/>
</dbReference>
<accession>A0A8J7QE42</accession>
<protein>
    <submittedName>
        <fullName evidence="2">NYN domain-containing protein</fullName>
    </submittedName>
</protein>
<dbReference type="Gene3D" id="3.40.50.1010">
    <property type="entry name" value="5'-nuclease"/>
    <property type="match status" value="1"/>
</dbReference>
<evidence type="ECO:0000313" key="2">
    <source>
        <dbReference type="EMBL" id="MBO1322174.1"/>
    </source>
</evidence>
<sequence>MVQPNDLQFCSILVDFENLFFSLKNYRPDLTAGQELVHLLDKLRYKIQEEYGYLPIMNRTYADYQKDYEMADVQGDLQLAGFEPHFIHSKPSKNSADILLSIDAMEMVVLREDINCLVICAGDSDYLPIIRRILQYGKQVLLCAFSFNMSGDLKRQVGEPNIIRLNSLLPKSRLVNTGLGFQDEEVDFGPEEMWLFEIDNDEERLLRVVLQEHARHEREVWVGPFFRDIVPNEAELQHLSRFEIQNVIDRLKGKGVIRVRKVPGKPHPYSVFSINFNHPCVREIVMAAEV</sequence>
<name>A0A8J7QE42_9BACT</name>
<gene>
    <name evidence="2" type="ORF">J3U88_27115</name>
</gene>
<organism evidence="2 3">
    <name type="scientific">Acanthopleuribacter pedis</name>
    <dbReference type="NCBI Taxonomy" id="442870"/>
    <lineage>
        <taxon>Bacteria</taxon>
        <taxon>Pseudomonadati</taxon>
        <taxon>Acidobacteriota</taxon>
        <taxon>Holophagae</taxon>
        <taxon>Acanthopleuribacterales</taxon>
        <taxon>Acanthopleuribacteraceae</taxon>
        <taxon>Acanthopleuribacter</taxon>
    </lineage>
</organism>
<proteinExistence type="predicted"/>
<dbReference type="RefSeq" id="WP_207862147.1">
    <property type="nucleotide sequence ID" value="NZ_JAFREP010000032.1"/>
</dbReference>
<dbReference type="AlphaFoldDB" id="A0A8J7QE42"/>
<reference evidence="2" key="1">
    <citation type="submission" date="2021-03" db="EMBL/GenBank/DDBJ databases">
        <authorList>
            <person name="Wang G."/>
        </authorList>
    </citation>
    <scope>NUCLEOTIDE SEQUENCE</scope>
    <source>
        <strain evidence="2">KCTC 12899</strain>
    </source>
</reference>
<feature type="domain" description="NYN" evidence="1">
    <location>
        <begin position="11"/>
        <end position="156"/>
    </location>
</feature>
<evidence type="ECO:0000313" key="3">
    <source>
        <dbReference type="Proteomes" id="UP000664417"/>
    </source>
</evidence>
<dbReference type="Proteomes" id="UP000664417">
    <property type="component" value="Unassembled WGS sequence"/>
</dbReference>
<dbReference type="InterPro" id="IPR021139">
    <property type="entry name" value="NYN"/>
</dbReference>
<dbReference type="GO" id="GO:0004540">
    <property type="term" value="F:RNA nuclease activity"/>
    <property type="evidence" value="ECO:0007669"/>
    <property type="project" value="InterPro"/>
</dbReference>
<dbReference type="PANTHER" id="PTHR35811">
    <property type="entry name" value="SLR1870 PROTEIN"/>
    <property type="match status" value="1"/>
</dbReference>